<name>A0A0P7WZA6_SCLFO</name>
<sequence>MGFISASQDDVPSGRCTPWEGSRKLLVEDMVKSGLSDLLASTIKLLQQKVEFFDLSKCSHVSTLLVSLHWLPVDAHIKFKPLVTAYKTIGGSAPEHL</sequence>
<dbReference type="Proteomes" id="UP000034805">
    <property type="component" value="Unassembled WGS sequence"/>
</dbReference>
<evidence type="ECO:0000313" key="1">
    <source>
        <dbReference type="EMBL" id="KPP69548.1"/>
    </source>
</evidence>
<reference evidence="1 2" key="1">
    <citation type="submission" date="2015-08" db="EMBL/GenBank/DDBJ databases">
        <title>The genome of the Asian arowana (Scleropages formosus).</title>
        <authorList>
            <person name="Tan M.H."/>
            <person name="Gan H.M."/>
            <person name="Croft L.J."/>
            <person name="Austin C.M."/>
        </authorList>
    </citation>
    <scope>NUCLEOTIDE SEQUENCE [LARGE SCALE GENOMIC DNA]</scope>
    <source>
        <strain evidence="1">Aro1</strain>
    </source>
</reference>
<evidence type="ECO:0000313" key="2">
    <source>
        <dbReference type="Proteomes" id="UP000034805"/>
    </source>
</evidence>
<dbReference type="EMBL" id="JARO02003906">
    <property type="protein sequence ID" value="KPP69548.1"/>
    <property type="molecule type" value="Genomic_DNA"/>
</dbReference>
<organism evidence="1 2">
    <name type="scientific">Scleropages formosus</name>
    <name type="common">Asian bonytongue</name>
    <name type="synonym">Osteoglossum formosum</name>
    <dbReference type="NCBI Taxonomy" id="113540"/>
    <lineage>
        <taxon>Eukaryota</taxon>
        <taxon>Metazoa</taxon>
        <taxon>Chordata</taxon>
        <taxon>Craniata</taxon>
        <taxon>Vertebrata</taxon>
        <taxon>Euteleostomi</taxon>
        <taxon>Actinopterygii</taxon>
        <taxon>Neopterygii</taxon>
        <taxon>Teleostei</taxon>
        <taxon>Osteoglossocephala</taxon>
        <taxon>Osteoglossomorpha</taxon>
        <taxon>Osteoglossiformes</taxon>
        <taxon>Osteoglossidae</taxon>
        <taxon>Scleropages</taxon>
    </lineage>
</organism>
<protein>
    <submittedName>
        <fullName evidence="1">Uncharacterized protein</fullName>
    </submittedName>
</protein>
<gene>
    <name evidence="1" type="ORF">Z043_111687</name>
</gene>
<accession>A0A0P7WZA6</accession>
<comment type="caution">
    <text evidence="1">The sequence shown here is derived from an EMBL/GenBank/DDBJ whole genome shotgun (WGS) entry which is preliminary data.</text>
</comment>
<proteinExistence type="predicted"/>
<dbReference type="AlphaFoldDB" id="A0A0P7WZA6"/>